<evidence type="ECO:0000256" key="1">
    <source>
        <dbReference type="ARBA" id="ARBA00010790"/>
    </source>
</evidence>
<protein>
    <submittedName>
        <fullName evidence="3">Putative choline dehydrogenase protein</fullName>
    </submittedName>
</protein>
<dbReference type="SUPFAM" id="SSF54373">
    <property type="entry name" value="FAD-linked reductases, C-terminal domain"/>
    <property type="match status" value="1"/>
</dbReference>
<dbReference type="EMBL" id="JABFCT010000004">
    <property type="protein sequence ID" value="KAF5876570.1"/>
    <property type="molecule type" value="Genomic_DNA"/>
</dbReference>
<dbReference type="GeneID" id="59257080"/>
<dbReference type="RefSeq" id="XP_037195516.1">
    <property type="nucleotide sequence ID" value="XM_037333388.1"/>
</dbReference>
<gene>
    <name evidence="3" type="ORF">Bfra_002975</name>
</gene>
<dbReference type="SUPFAM" id="SSF51905">
    <property type="entry name" value="FAD/NAD(P)-binding domain"/>
    <property type="match status" value="1"/>
</dbReference>
<dbReference type="PROSITE" id="PS00624">
    <property type="entry name" value="GMC_OXRED_2"/>
    <property type="match status" value="1"/>
</dbReference>
<dbReference type="Gene3D" id="3.50.50.60">
    <property type="entry name" value="FAD/NAD(P)-binding domain"/>
    <property type="match status" value="1"/>
</dbReference>
<dbReference type="AlphaFoldDB" id="A0A8H6ELQ9"/>
<organism evidence="3 4">
    <name type="scientific">Botrytis fragariae</name>
    <dbReference type="NCBI Taxonomy" id="1964551"/>
    <lineage>
        <taxon>Eukaryota</taxon>
        <taxon>Fungi</taxon>
        <taxon>Dikarya</taxon>
        <taxon>Ascomycota</taxon>
        <taxon>Pezizomycotina</taxon>
        <taxon>Leotiomycetes</taxon>
        <taxon>Helotiales</taxon>
        <taxon>Sclerotiniaceae</taxon>
        <taxon>Botrytis</taxon>
    </lineage>
</organism>
<accession>A0A8H6ELQ9</accession>
<comment type="caution">
    <text evidence="3">The sequence shown here is derived from an EMBL/GenBank/DDBJ whole genome shotgun (WGS) entry which is preliminary data.</text>
</comment>
<keyword evidence="4" id="KW-1185">Reference proteome</keyword>
<reference evidence="3 4" key="1">
    <citation type="journal article" date="2020" name="Phytopathology">
        <title>A high-quality genome resource of Botrytis fragariae, a new and rapidly spreading fungal pathogen causing strawberry gray mold in the U.S.A.</title>
        <authorList>
            <person name="Wu Y."/>
            <person name="Saski C.A."/>
            <person name="Schnabel G."/>
            <person name="Xiao S."/>
            <person name="Hu M."/>
        </authorList>
    </citation>
    <scope>NUCLEOTIDE SEQUENCE [LARGE SCALE GENOMIC DNA]</scope>
    <source>
        <strain evidence="3 4">BVB16</strain>
    </source>
</reference>
<dbReference type="GO" id="GO:0050660">
    <property type="term" value="F:flavin adenine dinucleotide binding"/>
    <property type="evidence" value="ECO:0007669"/>
    <property type="project" value="InterPro"/>
</dbReference>
<proteinExistence type="inferred from homology"/>
<dbReference type="GO" id="GO:0016614">
    <property type="term" value="F:oxidoreductase activity, acting on CH-OH group of donors"/>
    <property type="evidence" value="ECO:0007669"/>
    <property type="project" value="InterPro"/>
</dbReference>
<dbReference type="Pfam" id="PF05199">
    <property type="entry name" value="GMC_oxred_C"/>
    <property type="match status" value="1"/>
</dbReference>
<dbReference type="Pfam" id="PF00732">
    <property type="entry name" value="GMC_oxred_N"/>
    <property type="match status" value="1"/>
</dbReference>
<evidence type="ECO:0000259" key="2">
    <source>
        <dbReference type="PROSITE" id="PS00624"/>
    </source>
</evidence>
<comment type="similarity">
    <text evidence="1">Belongs to the GMC oxidoreductase family.</text>
</comment>
<dbReference type="PANTHER" id="PTHR11552">
    <property type="entry name" value="GLUCOSE-METHANOL-CHOLINE GMC OXIDOREDUCTASE"/>
    <property type="match status" value="1"/>
</dbReference>
<dbReference type="Proteomes" id="UP000531561">
    <property type="component" value="Unassembled WGS sequence"/>
</dbReference>
<name>A0A8H6ELQ9_9HELO</name>
<dbReference type="OrthoDB" id="269227at2759"/>
<dbReference type="InterPro" id="IPR012132">
    <property type="entry name" value="GMC_OxRdtase"/>
</dbReference>
<dbReference type="Gene3D" id="3.30.560.10">
    <property type="entry name" value="Glucose Oxidase, domain 3"/>
    <property type="match status" value="1"/>
</dbReference>
<dbReference type="InterPro" id="IPR000172">
    <property type="entry name" value="GMC_OxRdtase_N"/>
</dbReference>
<sequence length="734" mass="80645">MYPSSASHHSSPRDQRVTFRAFSTTHLALPSKGCTIYLESNLVQQDFIRPKQILISIDLKNGFYPRLEPFGFRFFICISIARYWSRNDARAKVTQDTPSEVDYIVVGSGPGGGPLASRLALAGYEVLLIDAGDDQGDQILAEMPIFQFASTEIEAQQWNFFVHHYSDLERQKKDTKMTYQTTDGDYYVGLDPPADAEPLGIWYPRAGTLGGCSNHNAMISIYPHESDWQYIVDITGDDSWAPDNMRTYFEKMEHCDYLPEDTPGHGFDGWLHTSATNQTMIVQDDKINSIVISAADAFAVNASDSILATAEGFNQVVSLDPNNPLPTRDNDTGLYQIPIAVDGRTRNGARNFILETVNAVNTDGSKKYKLSLKLNTFVTKIRFSNDTTPRALGVDFLEGKSLYRADPRAGKNGTQGTPGSVNARKEVIISGGTYNSPQLLKLSGVGPRAELESFNIPVLVDLPGVGTNMQDRYETTLVSESDVPFSIAEGCTFLTTADDPCLTQWQDDTADAGLYATPGLPLAMIARSSTAEQDPDLLISGAPANFHGYYPGYSGPALGDALHWSWITLKAHTRNTAGTVTLRSTDPLDTPLIQMHYFDEGTSTDDAWEKDLQAMYEGMSLSRQIMNSVVPLDGSFNETWPGADVSTEEELKDFIQDEAWGHHISCTNPIGADDDEMAVLDSSFRVRGTSGLRVVDASVFPKIPGFYIAVPIYMVSEKAAAVIIEQDAAGTSYR</sequence>
<evidence type="ECO:0000313" key="4">
    <source>
        <dbReference type="Proteomes" id="UP000531561"/>
    </source>
</evidence>
<feature type="domain" description="Glucose-methanol-choline oxidoreductase N-terminal" evidence="2">
    <location>
        <begin position="432"/>
        <end position="446"/>
    </location>
</feature>
<dbReference type="PANTHER" id="PTHR11552:SF213">
    <property type="entry name" value="DEHYDROGENASE, PUTATIVE-RELATED"/>
    <property type="match status" value="1"/>
</dbReference>
<dbReference type="InterPro" id="IPR007867">
    <property type="entry name" value="GMC_OxRtase_C"/>
</dbReference>
<evidence type="ECO:0000313" key="3">
    <source>
        <dbReference type="EMBL" id="KAF5876570.1"/>
    </source>
</evidence>
<dbReference type="InterPro" id="IPR036188">
    <property type="entry name" value="FAD/NAD-bd_sf"/>
</dbReference>